<dbReference type="InterPro" id="IPR007627">
    <property type="entry name" value="RNA_pol_sigma70_r2"/>
</dbReference>
<dbReference type="RefSeq" id="WP_002635437.1">
    <property type="nucleotide sequence ID" value="NZ_CP012109.1"/>
</dbReference>
<accession>A0A0H4X524</accession>
<evidence type="ECO:0000259" key="7">
    <source>
        <dbReference type="Pfam" id="PF08281"/>
    </source>
</evidence>
<protein>
    <submittedName>
        <fullName evidence="8">RNA polymerase sigma-70 factor, ECF subfamily</fullName>
    </submittedName>
</protein>
<dbReference type="STRING" id="1297742.A176_005612"/>
<keyword evidence="9" id="KW-1185">Reference proteome</keyword>
<dbReference type="PATRIC" id="fig|1297742.4.peg.5708"/>
<dbReference type="Gene3D" id="1.10.1740.10">
    <property type="match status" value="1"/>
</dbReference>
<dbReference type="CDD" id="cd06171">
    <property type="entry name" value="Sigma70_r4"/>
    <property type="match status" value="1"/>
</dbReference>
<dbReference type="PANTHER" id="PTHR43133">
    <property type="entry name" value="RNA POLYMERASE ECF-TYPE SIGMA FACTO"/>
    <property type="match status" value="1"/>
</dbReference>
<dbReference type="AlphaFoldDB" id="A0A0H4X524"/>
<dbReference type="eggNOG" id="COG1595">
    <property type="taxonomic scope" value="Bacteria"/>
</dbReference>
<gene>
    <name evidence="8" type="ORF">A176_005612</name>
</gene>
<dbReference type="GO" id="GO:0016987">
    <property type="term" value="F:sigma factor activity"/>
    <property type="evidence" value="ECO:0007669"/>
    <property type="project" value="UniProtKB-KW"/>
</dbReference>
<dbReference type="PANTHER" id="PTHR43133:SF8">
    <property type="entry name" value="RNA POLYMERASE SIGMA FACTOR HI_1459-RELATED"/>
    <property type="match status" value="1"/>
</dbReference>
<dbReference type="InterPro" id="IPR014284">
    <property type="entry name" value="RNA_pol_sigma-70_dom"/>
</dbReference>
<evidence type="ECO:0000313" key="9">
    <source>
        <dbReference type="Proteomes" id="UP000009026"/>
    </source>
</evidence>
<dbReference type="InterPro" id="IPR013324">
    <property type="entry name" value="RNA_pol_sigma_r3/r4-like"/>
</dbReference>
<keyword evidence="2" id="KW-0805">Transcription regulation</keyword>
<organism evidence="8 9">
    <name type="scientific">Pseudomyxococcus hansupus</name>
    <dbReference type="NCBI Taxonomy" id="1297742"/>
    <lineage>
        <taxon>Bacteria</taxon>
        <taxon>Pseudomonadati</taxon>
        <taxon>Myxococcota</taxon>
        <taxon>Myxococcia</taxon>
        <taxon>Myxococcales</taxon>
        <taxon>Cystobacterineae</taxon>
        <taxon>Myxococcaceae</taxon>
        <taxon>Pseudomyxococcus</taxon>
    </lineage>
</organism>
<dbReference type="Proteomes" id="UP000009026">
    <property type="component" value="Chromosome"/>
</dbReference>
<dbReference type="InterPro" id="IPR013249">
    <property type="entry name" value="RNA_pol_sigma70_r4_t2"/>
</dbReference>
<evidence type="ECO:0000256" key="5">
    <source>
        <dbReference type="ARBA" id="ARBA00023163"/>
    </source>
</evidence>
<evidence type="ECO:0000256" key="4">
    <source>
        <dbReference type="ARBA" id="ARBA00023125"/>
    </source>
</evidence>
<dbReference type="NCBIfam" id="TIGR02937">
    <property type="entry name" value="sigma70-ECF"/>
    <property type="match status" value="1"/>
</dbReference>
<feature type="domain" description="RNA polymerase sigma factor 70 region 4 type 2" evidence="7">
    <location>
        <begin position="133"/>
        <end position="179"/>
    </location>
</feature>
<dbReference type="EMBL" id="CP012109">
    <property type="protein sequence ID" value="AKQ68700.1"/>
    <property type="molecule type" value="Genomic_DNA"/>
</dbReference>
<dbReference type="InterPro" id="IPR039425">
    <property type="entry name" value="RNA_pol_sigma-70-like"/>
</dbReference>
<dbReference type="Gene3D" id="1.10.10.10">
    <property type="entry name" value="Winged helix-like DNA-binding domain superfamily/Winged helix DNA-binding domain"/>
    <property type="match status" value="1"/>
</dbReference>
<evidence type="ECO:0000313" key="8">
    <source>
        <dbReference type="EMBL" id="AKQ68700.1"/>
    </source>
</evidence>
<name>A0A0H4X524_9BACT</name>
<dbReference type="SUPFAM" id="SSF88946">
    <property type="entry name" value="Sigma2 domain of RNA polymerase sigma factors"/>
    <property type="match status" value="1"/>
</dbReference>
<dbReference type="Pfam" id="PF08281">
    <property type="entry name" value="Sigma70_r4_2"/>
    <property type="match status" value="1"/>
</dbReference>
<dbReference type="InterPro" id="IPR013325">
    <property type="entry name" value="RNA_pol_sigma_r2"/>
</dbReference>
<keyword evidence="3" id="KW-0731">Sigma factor</keyword>
<reference evidence="8 9" key="1">
    <citation type="journal article" date="2016" name="PLoS ONE">
        <title>Complete Genome Sequence and Comparative Genomics of a Novel Myxobacterium Myxococcus hansupus.</title>
        <authorList>
            <person name="Sharma G."/>
            <person name="Narwani T."/>
            <person name="Subramanian S."/>
        </authorList>
    </citation>
    <scope>NUCLEOTIDE SEQUENCE [LARGE SCALE GENOMIC DNA]</scope>
    <source>
        <strain evidence="9">mixupus</strain>
    </source>
</reference>
<dbReference type="SUPFAM" id="SSF88659">
    <property type="entry name" value="Sigma3 and sigma4 domains of RNA polymerase sigma factors"/>
    <property type="match status" value="1"/>
</dbReference>
<dbReference type="KEGG" id="mym:A176_005612"/>
<proteinExistence type="inferred from homology"/>
<evidence type="ECO:0000256" key="3">
    <source>
        <dbReference type="ARBA" id="ARBA00023082"/>
    </source>
</evidence>
<feature type="domain" description="RNA polymerase sigma-70 region 2" evidence="6">
    <location>
        <begin position="25"/>
        <end position="89"/>
    </location>
</feature>
<keyword evidence="5" id="KW-0804">Transcription</keyword>
<sequence>MDDADPDAQVMLKVAAGDRQAFAWLFDRYHASVARFAFRFVGNRARAEELTQDIFVKLYRNARAYQPTARFKTFLFRVATHHCLNEVRRGEYRAPHMPAHGLGGDDPDVVELEGPQGDRPDTALEGRELEQVVGAALADMSARERAAFTMCRFEGMAYRDIAEALEASESAVKSLIHRATLAVARRLEGPQAGTMPARSRA</sequence>
<dbReference type="InterPro" id="IPR036388">
    <property type="entry name" value="WH-like_DNA-bd_sf"/>
</dbReference>
<evidence type="ECO:0000256" key="1">
    <source>
        <dbReference type="ARBA" id="ARBA00010641"/>
    </source>
</evidence>
<dbReference type="GO" id="GO:0003677">
    <property type="term" value="F:DNA binding"/>
    <property type="evidence" value="ECO:0007669"/>
    <property type="project" value="UniProtKB-KW"/>
</dbReference>
<evidence type="ECO:0000259" key="6">
    <source>
        <dbReference type="Pfam" id="PF04542"/>
    </source>
</evidence>
<keyword evidence="4" id="KW-0238">DNA-binding</keyword>
<evidence type="ECO:0000256" key="2">
    <source>
        <dbReference type="ARBA" id="ARBA00023015"/>
    </source>
</evidence>
<dbReference type="Pfam" id="PF04542">
    <property type="entry name" value="Sigma70_r2"/>
    <property type="match status" value="1"/>
</dbReference>
<dbReference type="GO" id="GO:0006352">
    <property type="term" value="P:DNA-templated transcription initiation"/>
    <property type="evidence" value="ECO:0007669"/>
    <property type="project" value="InterPro"/>
</dbReference>
<comment type="similarity">
    <text evidence="1">Belongs to the sigma-70 factor family. ECF subfamily.</text>
</comment>